<comment type="caution">
    <text evidence="1">The sequence shown here is derived from an EMBL/GenBank/DDBJ whole genome shotgun (WGS) entry which is preliminary data.</text>
</comment>
<sequence>MGPLWPQMAQSTAFQLRRRRFCELILIVIALKSLETPCRDDGNGMAASWVLMAASMVCPITPTAC</sequence>
<proteinExistence type="predicted"/>
<organism evidence="1 2">
    <name type="scientific">Symbiodinium pilosum</name>
    <name type="common">Dinoflagellate</name>
    <dbReference type="NCBI Taxonomy" id="2952"/>
    <lineage>
        <taxon>Eukaryota</taxon>
        <taxon>Sar</taxon>
        <taxon>Alveolata</taxon>
        <taxon>Dinophyceae</taxon>
        <taxon>Suessiales</taxon>
        <taxon>Symbiodiniaceae</taxon>
        <taxon>Symbiodinium</taxon>
    </lineage>
</organism>
<accession>A0A812LVL9</accession>
<dbReference type="AlphaFoldDB" id="A0A812LVL9"/>
<reference evidence="1" key="1">
    <citation type="submission" date="2021-02" db="EMBL/GenBank/DDBJ databases">
        <authorList>
            <person name="Dougan E. K."/>
            <person name="Rhodes N."/>
            <person name="Thang M."/>
            <person name="Chan C."/>
        </authorList>
    </citation>
    <scope>NUCLEOTIDE SEQUENCE</scope>
</reference>
<evidence type="ECO:0000313" key="2">
    <source>
        <dbReference type="Proteomes" id="UP000649617"/>
    </source>
</evidence>
<keyword evidence="2" id="KW-1185">Reference proteome</keyword>
<dbReference type="Proteomes" id="UP000649617">
    <property type="component" value="Unassembled WGS sequence"/>
</dbReference>
<evidence type="ECO:0000313" key="1">
    <source>
        <dbReference type="EMBL" id="CAE7253914.1"/>
    </source>
</evidence>
<dbReference type="EMBL" id="CAJNIZ010006947">
    <property type="protein sequence ID" value="CAE7253914.1"/>
    <property type="molecule type" value="Genomic_DNA"/>
</dbReference>
<gene>
    <name evidence="1" type="ORF">SPIL2461_LOCUS5015</name>
</gene>
<protein>
    <submittedName>
        <fullName evidence="1">Uncharacterized protein</fullName>
    </submittedName>
</protein>
<name>A0A812LVL9_SYMPI</name>